<dbReference type="InterPro" id="IPR001005">
    <property type="entry name" value="SANT/Myb"/>
</dbReference>
<evidence type="ECO:0000256" key="7">
    <source>
        <dbReference type="SAM" id="MobiDB-lite"/>
    </source>
</evidence>
<evidence type="ECO:0000256" key="6">
    <source>
        <dbReference type="ARBA" id="ARBA00023242"/>
    </source>
</evidence>
<organism evidence="10 11">
    <name type="scientific">Euroglyphus maynei</name>
    <name type="common">Mayne's house dust mite</name>
    <dbReference type="NCBI Taxonomy" id="6958"/>
    <lineage>
        <taxon>Eukaryota</taxon>
        <taxon>Metazoa</taxon>
        <taxon>Ecdysozoa</taxon>
        <taxon>Arthropoda</taxon>
        <taxon>Chelicerata</taxon>
        <taxon>Arachnida</taxon>
        <taxon>Acari</taxon>
        <taxon>Acariformes</taxon>
        <taxon>Sarcoptiformes</taxon>
        <taxon>Astigmata</taxon>
        <taxon>Psoroptidia</taxon>
        <taxon>Analgoidea</taxon>
        <taxon>Pyroglyphidae</taxon>
        <taxon>Pyroglyphinae</taxon>
        <taxon>Euroglyphus</taxon>
    </lineage>
</organism>
<dbReference type="GO" id="GO:0042826">
    <property type="term" value="F:histone deacetylase binding"/>
    <property type="evidence" value="ECO:0007669"/>
    <property type="project" value="TreeGrafter"/>
</dbReference>
<dbReference type="Pfam" id="PF01448">
    <property type="entry name" value="ELM2"/>
    <property type="match status" value="1"/>
</dbReference>
<dbReference type="GO" id="GO:0000122">
    <property type="term" value="P:negative regulation of transcription by RNA polymerase II"/>
    <property type="evidence" value="ECO:0007669"/>
    <property type="project" value="TreeGrafter"/>
</dbReference>
<feature type="domain" description="SANT" evidence="9">
    <location>
        <begin position="198"/>
        <end position="250"/>
    </location>
</feature>
<dbReference type="SMART" id="SM00717">
    <property type="entry name" value="SANT"/>
    <property type="match status" value="1"/>
</dbReference>
<dbReference type="PANTHER" id="PTHR10865">
    <property type="entry name" value="METASTASIS-ASSOCIATED PROTEIN AND MESODERM INDUCTION EARLY RESPONSE PROTEIN"/>
    <property type="match status" value="1"/>
</dbReference>
<dbReference type="InterPro" id="IPR000949">
    <property type="entry name" value="ELM2_dom"/>
</dbReference>
<dbReference type="PANTHER" id="PTHR10865:SF28">
    <property type="entry name" value="ELM2 DOMAIN-CONTAINING PROTEIN"/>
    <property type="match status" value="1"/>
</dbReference>
<dbReference type="GO" id="GO:0008270">
    <property type="term" value="F:zinc ion binding"/>
    <property type="evidence" value="ECO:0007669"/>
    <property type="project" value="UniProtKB-KW"/>
</dbReference>
<dbReference type="OrthoDB" id="5916873at2759"/>
<gene>
    <name evidence="10" type="ORF">BLA29_004929</name>
</gene>
<keyword evidence="3" id="KW-0863">Zinc-finger</keyword>
<dbReference type="InterPro" id="IPR009057">
    <property type="entry name" value="Homeodomain-like_sf"/>
</dbReference>
<dbReference type="AlphaFoldDB" id="A0A1Y3AXK7"/>
<dbReference type="EMBL" id="MUJZ01054936">
    <property type="protein sequence ID" value="OTF72727.1"/>
    <property type="molecule type" value="Genomic_DNA"/>
</dbReference>
<dbReference type="PROSITE" id="PS51156">
    <property type="entry name" value="ELM2"/>
    <property type="match status" value="1"/>
</dbReference>
<proteinExistence type="predicted"/>
<accession>A0A1Y3AXK7</accession>
<dbReference type="GO" id="GO:0003677">
    <property type="term" value="F:DNA binding"/>
    <property type="evidence" value="ECO:0007669"/>
    <property type="project" value="UniProtKB-KW"/>
</dbReference>
<name>A0A1Y3AXK7_EURMA</name>
<evidence type="ECO:0000313" key="10">
    <source>
        <dbReference type="EMBL" id="OTF72727.1"/>
    </source>
</evidence>
<feature type="region of interest" description="Disordered" evidence="7">
    <location>
        <begin position="20"/>
        <end position="82"/>
    </location>
</feature>
<dbReference type="Gene3D" id="4.10.1240.50">
    <property type="match status" value="1"/>
</dbReference>
<feature type="compositionally biased region" description="Low complexity" evidence="7">
    <location>
        <begin position="23"/>
        <end position="59"/>
    </location>
</feature>
<keyword evidence="4" id="KW-0862">Zinc</keyword>
<keyword evidence="6" id="KW-0539">Nucleus</keyword>
<reference evidence="10 11" key="1">
    <citation type="submission" date="2017-03" db="EMBL/GenBank/DDBJ databases">
        <title>Genome Survey of Euroglyphus maynei.</title>
        <authorList>
            <person name="Arlian L.G."/>
            <person name="Morgan M.S."/>
            <person name="Rider S.D."/>
        </authorList>
    </citation>
    <scope>NUCLEOTIDE SEQUENCE [LARGE SCALE GENOMIC DNA]</scope>
    <source>
        <strain evidence="10">Arlian Lab</strain>
        <tissue evidence="10">Whole body</tissue>
    </source>
</reference>
<comment type="subcellular location">
    <subcellularLocation>
        <location evidence="1">Nucleus</location>
    </subcellularLocation>
</comment>
<dbReference type="Gene3D" id="1.10.10.60">
    <property type="entry name" value="Homeodomain-like"/>
    <property type="match status" value="1"/>
</dbReference>
<dbReference type="InterPro" id="IPR040138">
    <property type="entry name" value="MIER/MTA"/>
</dbReference>
<evidence type="ECO:0000313" key="11">
    <source>
        <dbReference type="Proteomes" id="UP000194236"/>
    </source>
</evidence>
<dbReference type="PROSITE" id="PS51293">
    <property type="entry name" value="SANT"/>
    <property type="match status" value="1"/>
</dbReference>
<evidence type="ECO:0000256" key="4">
    <source>
        <dbReference type="ARBA" id="ARBA00022833"/>
    </source>
</evidence>
<dbReference type="GO" id="GO:0003714">
    <property type="term" value="F:transcription corepressor activity"/>
    <property type="evidence" value="ECO:0007669"/>
    <property type="project" value="TreeGrafter"/>
</dbReference>
<evidence type="ECO:0000256" key="1">
    <source>
        <dbReference type="ARBA" id="ARBA00004123"/>
    </source>
</evidence>
<keyword evidence="2" id="KW-0479">Metal-binding</keyword>
<evidence type="ECO:0000259" key="9">
    <source>
        <dbReference type="PROSITE" id="PS51293"/>
    </source>
</evidence>
<dbReference type="SMART" id="SM01189">
    <property type="entry name" value="ELM2"/>
    <property type="match status" value="1"/>
</dbReference>
<dbReference type="Proteomes" id="UP000194236">
    <property type="component" value="Unassembled WGS sequence"/>
</dbReference>
<feature type="compositionally biased region" description="Acidic residues" evidence="7">
    <location>
        <begin position="71"/>
        <end position="82"/>
    </location>
</feature>
<comment type="caution">
    <text evidence="10">The sequence shown here is derived from an EMBL/GenBank/DDBJ whole genome shotgun (WGS) entry which is preliminary data.</text>
</comment>
<keyword evidence="5" id="KW-0238">DNA-binding</keyword>
<dbReference type="InterPro" id="IPR017884">
    <property type="entry name" value="SANT_dom"/>
</dbReference>
<feature type="domain" description="ELM2" evidence="8">
    <location>
        <begin position="89"/>
        <end position="190"/>
    </location>
</feature>
<evidence type="ECO:0000256" key="3">
    <source>
        <dbReference type="ARBA" id="ARBA00022771"/>
    </source>
</evidence>
<sequence>MAEEKDIPIEELLRMYGYDKPATTSDNIDQSTSDSSNSNNLTSQTQSQTTTTTTTTATTGMNNMNQLLSDSSDDDSDEDFSVNEDEWRRTIQVGSDFQAVIPDGLKHYEHNSNIGHNNILLWKPPATSTLNLDEYLLEYAKLSLSSDEDSLNDFVLPTGAHIKDDEQALFTLFQCKFDMKKALHLRENDDEPKAPISEPMTPWTEEECRSFENGLRASGKDFYQIKHSRIPTRSVGEVVSFYYLWKKTERHDIFTSKFRIEKKKYSLHPGTT</sequence>
<dbReference type="GO" id="GO:0005654">
    <property type="term" value="C:nucleoplasm"/>
    <property type="evidence" value="ECO:0007669"/>
    <property type="project" value="TreeGrafter"/>
</dbReference>
<evidence type="ECO:0000259" key="8">
    <source>
        <dbReference type="PROSITE" id="PS51156"/>
    </source>
</evidence>
<keyword evidence="11" id="KW-1185">Reference proteome</keyword>
<dbReference type="FunFam" id="1.10.10.60:FF:000012">
    <property type="entry name" value="Metastasis-associated 1 family, member 3"/>
    <property type="match status" value="1"/>
</dbReference>
<protein>
    <submittedName>
        <fullName evidence="10">Mesoderm induction early response protein 1-like protein</fullName>
    </submittedName>
</protein>
<dbReference type="SUPFAM" id="SSF46689">
    <property type="entry name" value="Homeodomain-like"/>
    <property type="match status" value="1"/>
</dbReference>
<evidence type="ECO:0000256" key="5">
    <source>
        <dbReference type="ARBA" id="ARBA00023125"/>
    </source>
</evidence>
<evidence type="ECO:0000256" key="2">
    <source>
        <dbReference type="ARBA" id="ARBA00022723"/>
    </source>
</evidence>